<reference evidence="2 3" key="1">
    <citation type="journal article" date="2010" name="Int. J. Syst. Evol. Microbiol.">
        <title>Bacillus horneckiae sp. nov., isolated from a spacecraft-assembly clean room.</title>
        <authorList>
            <person name="Vaishampayan P."/>
            <person name="Probst A."/>
            <person name="Krishnamurthi S."/>
            <person name="Ghosh S."/>
            <person name="Osman S."/>
            <person name="McDowall A."/>
            <person name="Ruckmani A."/>
            <person name="Mayilraj S."/>
            <person name="Venkateswaran K."/>
        </authorList>
    </citation>
    <scope>NUCLEOTIDE SEQUENCE [LARGE SCALE GENOMIC DNA]</scope>
    <source>
        <strain evidence="3">1PO1SC</strain>
    </source>
</reference>
<sequence length="334" mass="37671">MKKLIHLFLMVACGFLIVYNPLTSQYLSMLMSESVTVDKKVDALYNEISEKAPEYEIPAQDAVIDRVWKAIPGLNGLQVDIDESYKKMKKGKKFDESKLVYHQVKPNVHLSDLSPSPIYRGHPDKPMVSFIINVAWGNEFLPDMLATLKAHNVSASFFLEGRWTQNNPELAKMIVSAGHEVGNHSYTHPDMKVISAQKSREEIRKTNEVIEATTEKDVEWFAPPSGSYRNQTVQIAAEENLGTVMWTVDTIDWQKPSPDVLLNRVLNKVDNGSMILMHPTASTAQAMDQLIQGIKDKNLQIVTVSRLLSEDRVIDNATKNNKHDFGKNNNNGIH</sequence>
<dbReference type="PANTHER" id="PTHR10587:SF80">
    <property type="entry name" value="CHITOOLIGOSACCHARIDE DEACETYLASE"/>
    <property type="match status" value="1"/>
</dbReference>
<dbReference type="SUPFAM" id="SSF88713">
    <property type="entry name" value="Glycoside hydrolase/deacetylase"/>
    <property type="match status" value="1"/>
</dbReference>
<gene>
    <name evidence="2" type="ORF">CWS20_02545</name>
</gene>
<feature type="domain" description="NodB homology" evidence="1">
    <location>
        <begin position="126"/>
        <end position="302"/>
    </location>
</feature>
<dbReference type="InterPro" id="IPR050248">
    <property type="entry name" value="Polysacc_deacetylase_ArnD"/>
</dbReference>
<comment type="caution">
    <text evidence="2">The sequence shown here is derived from an EMBL/GenBank/DDBJ whole genome shotgun (WGS) entry which is preliminary data.</text>
</comment>
<accession>A0A2N0ZLV6</accession>
<dbReference type="AlphaFoldDB" id="A0A2N0ZLV6"/>
<evidence type="ECO:0000313" key="2">
    <source>
        <dbReference type="EMBL" id="PKG30511.1"/>
    </source>
</evidence>
<dbReference type="Proteomes" id="UP000233343">
    <property type="component" value="Unassembled WGS sequence"/>
</dbReference>
<dbReference type="RefSeq" id="WP_066197205.1">
    <property type="nucleotide sequence ID" value="NZ_JARMMB010000037.1"/>
</dbReference>
<dbReference type="CDD" id="cd10950">
    <property type="entry name" value="CE4_BsYlxY_like"/>
    <property type="match status" value="1"/>
</dbReference>
<dbReference type="GO" id="GO:0016810">
    <property type="term" value="F:hydrolase activity, acting on carbon-nitrogen (but not peptide) bonds"/>
    <property type="evidence" value="ECO:0007669"/>
    <property type="project" value="InterPro"/>
</dbReference>
<evidence type="ECO:0000313" key="3">
    <source>
        <dbReference type="Proteomes" id="UP000233343"/>
    </source>
</evidence>
<dbReference type="PANTHER" id="PTHR10587">
    <property type="entry name" value="GLYCOSYL TRANSFERASE-RELATED"/>
    <property type="match status" value="1"/>
</dbReference>
<dbReference type="PROSITE" id="PS51677">
    <property type="entry name" value="NODB"/>
    <property type="match status" value="1"/>
</dbReference>
<keyword evidence="3" id="KW-1185">Reference proteome</keyword>
<evidence type="ECO:0000259" key="1">
    <source>
        <dbReference type="PROSITE" id="PS51677"/>
    </source>
</evidence>
<protein>
    <recommendedName>
        <fullName evidence="1">NodB homology domain-containing protein</fullName>
    </recommendedName>
</protein>
<organism evidence="2 3">
    <name type="scientific">Cytobacillus horneckiae</name>
    <dbReference type="NCBI Taxonomy" id="549687"/>
    <lineage>
        <taxon>Bacteria</taxon>
        <taxon>Bacillati</taxon>
        <taxon>Bacillota</taxon>
        <taxon>Bacilli</taxon>
        <taxon>Bacillales</taxon>
        <taxon>Bacillaceae</taxon>
        <taxon>Cytobacillus</taxon>
    </lineage>
</organism>
<dbReference type="Gene3D" id="3.20.20.370">
    <property type="entry name" value="Glycoside hydrolase/deacetylase"/>
    <property type="match status" value="1"/>
</dbReference>
<dbReference type="GO" id="GO:0005975">
    <property type="term" value="P:carbohydrate metabolic process"/>
    <property type="evidence" value="ECO:0007669"/>
    <property type="project" value="InterPro"/>
</dbReference>
<dbReference type="EMBL" id="PISD01000007">
    <property type="protein sequence ID" value="PKG30511.1"/>
    <property type="molecule type" value="Genomic_DNA"/>
</dbReference>
<dbReference type="InterPro" id="IPR002509">
    <property type="entry name" value="NODB_dom"/>
</dbReference>
<dbReference type="InterPro" id="IPR014228">
    <property type="entry name" value="Spore_polysacc_deacetyl_YlxY"/>
</dbReference>
<proteinExistence type="predicted"/>
<dbReference type="Pfam" id="PF01522">
    <property type="entry name" value="Polysacc_deac_1"/>
    <property type="match status" value="1"/>
</dbReference>
<name>A0A2N0ZLV6_9BACI</name>
<dbReference type="NCBIfam" id="TIGR02873">
    <property type="entry name" value="spore_ylxY"/>
    <property type="match status" value="1"/>
</dbReference>
<dbReference type="GO" id="GO:0016020">
    <property type="term" value="C:membrane"/>
    <property type="evidence" value="ECO:0007669"/>
    <property type="project" value="TreeGrafter"/>
</dbReference>
<dbReference type="InterPro" id="IPR011330">
    <property type="entry name" value="Glyco_hydro/deAcase_b/a-brl"/>
</dbReference>